<sequence>MGLFLMFLCLSFPDACVKSLGGGNKGGLLQSRRGPQPRPFCTLQNFAHCGSDGKTYSNKCHFCNAHTNSQPKVSPPNPRPGSCYSLR</sequence>
<evidence type="ECO:0000256" key="3">
    <source>
        <dbReference type="ARBA" id="ARBA00022690"/>
    </source>
</evidence>
<evidence type="ECO:0000256" key="1">
    <source>
        <dbReference type="ARBA" id="ARBA00004613"/>
    </source>
</evidence>
<dbReference type="Pfam" id="PF00050">
    <property type="entry name" value="Kazal_1"/>
    <property type="match status" value="1"/>
</dbReference>
<evidence type="ECO:0000259" key="9">
    <source>
        <dbReference type="PROSITE" id="PS51465"/>
    </source>
</evidence>
<name>A0A8C3XJY4_CHESE</name>
<evidence type="ECO:0000256" key="4">
    <source>
        <dbReference type="ARBA" id="ARBA00022900"/>
    </source>
</evidence>
<accession>A0A8C3XJY4</accession>
<dbReference type="CDD" id="cd00104">
    <property type="entry name" value="KAZAL_FS"/>
    <property type="match status" value="1"/>
</dbReference>
<dbReference type="PANTHER" id="PTHR47499:SF1">
    <property type="entry name" value="SERINE PROTEASE INHIBITOR KAZAL-TYPE 7"/>
    <property type="match status" value="1"/>
</dbReference>
<dbReference type="InterPro" id="IPR002350">
    <property type="entry name" value="Kazal_dom"/>
</dbReference>
<dbReference type="GO" id="GO:0004867">
    <property type="term" value="F:serine-type endopeptidase inhibitor activity"/>
    <property type="evidence" value="ECO:0007669"/>
    <property type="project" value="UniProtKB-KW"/>
</dbReference>
<reference evidence="10" key="2">
    <citation type="submission" date="2025-09" db="UniProtKB">
        <authorList>
            <consortium name="Ensembl"/>
        </authorList>
    </citation>
    <scope>IDENTIFICATION</scope>
</reference>
<feature type="domain" description="Kazal-like" evidence="9">
    <location>
        <begin position="28"/>
        <end position="85"/>
    </location>
</feature>
<keyword evidence="11" id="KW-1185">Reference proteome</keyword>
<evidence type="ECO:0000256" key="7">
    <source>
        <dbReference type="SAM" id="MobiDB-lite"/>
    </source>
</evidence>
<organism evidence="10 11">
    <name type="scientific">Chelydra serpentina</name>
    <name type="common">Snapping turtle</name>
    <name type="synonym">Testudo serpentina</name>
    <dbReference type="NCBI Taxonomy" id="8475"/>
    <lineage>
        <taxon>Eukaryota</taxon>
        <taxon>Metazoa</taxon>
        <taxon>Chordata</taxon>
        <taxon>Craniata</taxon>
        <taxon>Vertebrata</taxon>
        <taxon>Euteleostomi</taxon>
        <taxon>Archelosauria</taxon>
        <taxon>Testudinata</taxon>
        <taxon>Testudines</taxon>
        <taxon>Cryptodira</taxon>
        <taxon>Durocryptodira</taxon>
        <taxon>Americhelydia</taxon>
        <taxon>Chelydroidea</taxon>
        <taxon>Chelydridae</taxon>
        <taxon>Chelydra</taxon>
    </lineage>
</organism>
<evidence type="ECO:0000256" key="5">
    <source>
        <dbReference type="ARBA" id="ARBA00023157"/>
    </source>
</evidence>
<keyword evidence="5" id="KW-1015">Disulfide bond</keyword>
<dbReference type="InterPro" id="IPR036058">
    <property type="entry name" value="Kazal_dom_sf"/>
</dbReference>
<dbReference type="InterPro" id="IPR050159">
    <property type="entry name" value="Kazal-type_SerProtInhib"/>
</dbReference>
<dbReference type="GO" id="GO:0005576">
    <property type="term" value="C:extracellular region"/>
    <property type="evidence" value="ECO:0007669"/>
    <property type="project" value="UniProtKB-SubCell"/>
</dbReference>
<keyword evidence="3" id="KW-0646">Protease inhibitor</keyword>
<keyword evidence="4" id="KW-0722">Serine protease inhibitor</keyword>
<evidence type="ECO:0000256" key="8">
    <source>
        <dbReference type="SAM" id="SignalP"/>
    </source>
</evidence>
<proteinExistence type="predicted"/>
<comment type="subcellular location">
    <subcellularLocation>
        <location evidence="1">Secreted</location>
    </subcellularLocation>
</comment>
<evidence type="ECO:0000313" key="11">
    <source>
        <dbReference type="Proteomes" id="UP000694403"/>
    </source>
</evidence>
<dbReference type="PANTHER" id="PTHR47499">
    <property type="entry name" value="SERINE PROTEASE INHIBITOR KAZAL-TYPE 7 SPINK7"/>
    <property type="match status" value="1"/>
</dbReference>
<evidence type="ECO:0000256" key="2">
    <source>
        <dbReference type="ARBA" id="ARBA00022525"/>
    </source>
</evidence>
<keyword evidence="6" id="KW-0325">Glycoprotein</keyword>
<dbReference type="Ensembl" id="ENSCSRT00000003766.1">
    <property type="protein sequence ID" value="ENSCSRP00000003639.1"/>
    <property type="gene ID" value="ENSCSRG00000002758.1"/>
</dbReference>
<dbReference type="Proteomes" id="UP000694403">
    <property type="component" value="Unplaced"/>
</dbReference>
<feature type="chain" id="PRO_5034744691" description="Kazal-like domain-containing protein" evidence="8">
    <location>
        <begin position="20"/>
        <end position="87"/>
    </location>
</feature>
<feature type="region of interest" description="Disordered" evidence="7">
    <location>
        <begin position="66"/>
        <end position="87"/>
    </location>
</feature>
<dbReference type="PROSITE" id="PS51465">
    <property type="entry name" value="KAZAL_2"/>
    <property type="match status" value="1"/>
</dbReference>
<dbReference type="PROSITE" id="PS00282">
    <property type="entry name" value="KAZAL_1"/>
    <property type="match status" value="1"/>
</dbReference>
<reference evidence="10" key="1">
    <citation type="submission" date="2025-08" db="UniProtKB">
        <authorList>
            <consortium name="Ensembl"/>
        </authorList>
    </citation>
    <scope>IDENTIFICATION</scope>
</reference>
<dbReference type="SUPFAM" id="SSF100895">
    <property type="entry name" value="Kazal-type serine protease inhibitors"/>
    <property type="match status" value="1"/>
</dbReference>
<dbReference type="SMART" id="SM00280">
    <property type="entry name" value="KAZAL"/>
    <property type="match status" value="1"/>
</dbReference>
<feature type="signal peptide" evidence="8">
    <location>
        <begin position="1"/>
        <end position="19"/>
    </location>
</feature>
<evidence type="ECO:0000313" key="10">
    <source>
        <dbReference type="Ensembl" id="ENSCSRP00000003639.1"/>
    </source>
</evidence>
<keyword evidence="2" id="KW-0964">Secreted</keyword>
<evidence type="ECO:0000256" key="6">
    <source>
        <dbReference type="ARBA" id="ARBA00023180"/>
    </source>
</evidence>
<keyword evidence="8" id="KW-0732">Signal</keyword>
<dbReference type="AlphaFoldDB" id="A0A8C3XJY4"/>
<protein>
    <recommendedName>
        <fullName evidence="9">Kazal-like domain-containing protein</fullName>
    </recommendedName>
</protein>
<dbReference type="Gene3D" id="3.30.60.30">
    <property type="match status" value="1"/>
</dbReference>